<dbReference type="EMBL" id="RPOK01000001">
    <property type="protein sequence ID" value="RPJ68628.1"/>
    <property type="molecule type" value="Genomic_DNA"/>
</dbReference>
<dbReference type="RefSeq" id="WP_165870394.1">
    <property type="nucleotide sequence ID" value="NZ_JBHRSN010000005.1"/>
</dbReference>
<gene>
    <name evidence="1" type="ORF">DRW07_04290</name>
</gene>
<comment type="caution">
    <text evidence="1">The sequence shown here is derived from an EMBL/GenBank/DDBJ whole genome shotgun (WGS) entry which is preliminary data.</text>
</comment>
<dbReference type="Proteomes" id="UP000275281">
    <property type="component" value="Unassembled WGS sequence"/>
</dbReference>
<protein>
    <submittedName>
        <fullName evidence="1">Uncharacterized protein</fullName>
    </submittedName>
</protein>
<evidence type="ECO:0000313" key="2">
    <source>
        <dbReference type="Proteomes" id="UP000275281"/>
    </source>
</evidence>
<keyword evidence="2" id="KW-1185">Reference proteome</keyword>
<proteinExistence type="predicted"/>
<accession>A0A3N5ZE81</accession>
<organism evidence="1 2">
    <name type="scientific">Alteromonas sediminis</name>
    <dbReference type="NCBI Taxonomy" id="2259342"/>
    <lineage>
        <taxon>Bacteria</taxon>
        <taxon>Pseudomonadati</taxon>
        <taxon>Pseudomonadota</taxon>
        <taxon>Gammaproteobacteria</taxon>
        <taxon>Alteromonadales</taxon>
        <taxon>Alteromonadaceae</taxon>
        <taxon>Alteromonas/Salinimonas group</taxon>
        <taxon>Alteromonas</taxon>
    </lineage>
</organism>
<dbReference type="AlphaFoldDB" id="A0A3N5ZE81"/>
<reference evidence="1 2" key="1">
    <citation type="submission" date="2018-11" db="EMBL/GenBank/DDBJ databases">
        <authorList>
            <person name="Ye M.-Q."/>
            <person name="Du Z.-J."/>
        </authorList>
    </citation>
    <scope>NUCLEOTIDE SEQUENCE [LARGE SCALE GENOMIC DNA]</scope>
    <source>
        <strain evidence="1 2">U0105</strain>
    </source>
</reference>
<sequence>MRIKTICPIFTAHRMLTSQPVYWCKYSTPLQFQQTLTLDKQVVASKTIVTESIWHLAFNRDFYMQNRSDVDAFWQKMKQTSDRLLVDVASATNVLKQ</sequence>
<evidence type="ECO:0000313" key="1">
    <source>
        <dbReference type="EMBL" id="RPJ68628.1"/>
    </source>
</evidence>
<name>A0A3N5ZE81_9ALTE</name>